<keyword evidence="3 8" id="KW-0863">Zinc-finger</keyword>
<keyword evidence="7" id="KW-0539">Nucleus</keyword>
<dbReference type="SMART" id="SM00355">
    <property type="entry name" value="ZnF_C2H2"/>
    <property type="match status" value="3"/>
</dbReference>
<dbReference type="PANTHER" id="PTHR46179">
    <property type="entry name" value="ZINC FINGER PROTEIN"/>
    <property type="match status" value="1"/>
</dbReference>
<comment type="subcellular location">
    <subcellularLocation>
        <location evidence="1">Nucleus</location>
    </subcellularLocation>
</comment>
<gene>
    <name evidence="11" type="ORF">NA56DRAFT_750138</name>
</gene>
<keyword evidence="12" id="KW-1185">Reference proteome</keyword>
<accession>A0A2J6Q0P1</accession>
<evidence type="ECO:0000256" key="8">
    <source>
        <dbReference type="PROSITE-ProRule" id="PRU00042"/>
    </source>
</evidence>
<dbReference type="AlphaFoldDB" id="A0A2J6Q0P1"/>
<evidence type="ECO:0000256" key="3">
    <source>
        <dbReference type="ARBA" id="ARBA00022771"/>
    </source>
</evidence>
<name>A0A2J6Q0P1_9HELO</name>
<evidence type="ECO:0000313" key="12">
    <source>
        <dbReference type="Proteomes" id="UP000235672"/>
    </source>
</evidence>
<feature type="region of interest" description="Disordered" evidence="9">
    <location>
        <begin position="1"/>
        <end position="57"/>
    </location>
</feature>
<evidence type="ECO:0000256" key="5">
    <source>
        <dbReference type="ARBA" id="ARBA00023015"/>
    </source>
</evidence>
<evidence type="ECO:0000313" key="11">
    <source>
        <dbReference type="EMBL" id="PMD19859.1"/>
    </source>
</evidence>
<proteinExistence type="predicted"/>
<feature type="domain" description="C2H2-type" evidence="10">
    <location>
        <begin position="82"/>
        <end position="109"/>
    </location>
</feature>
<keyword evidence="5" id="KW-0805">Transcription regulation</keyword>
<dbReference type="Proteomes" id="UP000235672">
    <property type="component" value="Unassembled WGS sequence"/>
</dbReference>
<dbReference type="Gene3D" id="3.30.160.60">
    <property type="entry name" value="Classic Zinc Finger"/>
    <property type="match status" value="2"/>
</dbReference>
<evidence type="ECO:0000259" key="10">
    <source>
        <dbReference type="PROSITE" id="PS50157"/>
    </source>
</evidence>
<dbReference type="Pfam" id="PF13894">
    <property type="entry name" value="zf-C2H2_4"/>
    <property type="match status" value="1"/>
</dbReference>
<dbReference type="PROSITE" id="PS50157">
    <property type="entry name" value="ZINC_FINGER_C2H2_2"/>
    <property type="match status" value="1"/>
</dbReference>
<evidence type="ECO:0000256" key="2">
    <source>
        <dbReference type="ARBA" id="ARBA00022723"/>
    </source>
</evidence>
<protein>
    <recommendedName>
        <fullName evidence="10">C2H2-type domain-containing protein</fullName>
    </recommendedName>
</protein>
<sequence>MANVFHGFLGSDSSPPDDTVLPQEAQPSYQDHFPPPPPPEYGDVPQFPAPDHDFPFEDFVEIPGTPPPQQAPFQPFPPAQPYSCGVCPKSFLEARELTRHMKTHNRPYQCPVPNCSSQGFPSGQGRKRHIEAKHPETVPEAQLWYCPVQTCKYAISGFKRADHFQRHMKQHPGFMW</sequence>
<dbReference type="GO" id="GO:0006357">
    <property type="term" value="P:regulation of transcription by RNA polymerase II"/>
    <property type="evidence" value="ECO:0007669"/>
    <property type="project" value="TreeGrafter"/>
</dbReference>
<evidence type="ECO:0000256" key="4">
    <source>
        <dbReference type="ARBA" id="ARBA00022833"/>
    </source>
</evidence>
<reference evidence="11 12" key="1">
    <citation type="submission" date="2016-05" db="EMBL/GenBank/DDBJ databases">
        <title>A degradative enzymes factory behind the ericoid mycorrhizal symbiosis.</title>
        <authorList>
            <consortium name="DOE Joint Genome Institute"/>
            <person name="Martino E."/>
            <person name="Morin E."/>
            <person name="Grelet G."/>
            <person name="Kuo A."/>
            <person name="Kohler A."/>
            <person name="Daghino S."/>
            <person name="Barry K."/>
            <person name="Choi C."/>
            <person name="Cichocki N."/>
            <person name="Clum A."/>
            <person name="Copeland A."/>
            <person name="Hainaut M."/>
            <person name="Haridas S."/>
            <person name="Labutti K."/>
            <person name="Lindquist E."/>
            <person name="Lipzen A."/>
            <person name="Khouja H.-R."/>
            <person name="Murat C."/>
            <person name="Ohm R."/>
            <person name="Olson A."/>
            <person name="Spatafora J."/>
            <person name="Veneault-Fourrey C."/>
            <person name="Henrissat B."/>
            <person name="Grigoriev I."/>
            <person name="Martin F."/>
            <person name="Perotto S."/>
        </authorList>
    </citation>
    <scope>NUCLEOTIDE SEQUENCE [LARGE SCALE GENOMIC DNA]</scope>
    <source>
        <strain evidence="11 12">UAMH 7357</strain>
    </source>
</reference>
<organism evidence="11 12">
    <name type="scientific">Hyaloscypha hepaticicola</name>
    <dbReference type="NCBI Taxonomy" id="2082293"/>
    <lineage>
        <taxon>Eukaryota</taxon>
        <taxon>Fungi</taxon>
        <taxon>Dikarya</taxon>
        <taxon>Ascomycota</taxon>
        <taxon>Pezizomycotina</taxon>
        <taxon>Leotiomycetes</taxon>
        <taxon>Helotiales</taxon>
        <taxon>Hyaloscyphaceae</taxon>
        <taxon>Hyaloscypha</taxon>
    </lineage>
</organism>
<evidence type="ECO:0000256" key="1">
    <source>
        <dbReference type="ARBA" id="ARBA00004123"/>
    </source>
</evidence>
<evidence type="ECO:0000256" key="6">
    <source>
        <dbReference type="ARBA" id="ARBA00023163"/>
    </source>
</evidence>
<dbReference type="PANTHER" id="PTHR46179:SF13">
    <property type="entry name" value="C2H2-TYPE DOMAIN-CONTAINING PROTEIN"/>
    <property type="match status" value="1"/>
</dbReference>
<dbReference type="PROSITE" id="PS00028">
    <property type="entry name" value="ZINC_FINGER_C2H2_1"/>
    <property type="match status" value="1"/>
</dbReference>
<dbReference type="SUPFAM" id="SSF57667">
    <property type="entry name" value="beta-beta-alpha zinc fingers"/>
    <property type="match status" value="1"/>
</dbReference>
<dbReference type="STRING" id="1745343.A0A2J6Q0P1"/>
<dbReference type="InterPro" id="IPR036236">
    <property type="entry name" value="Znf_C2H2_sf"/>
</dbReference>
<dbReference type="GO" id="GO:0008270">
    <property type="term" value="F:zinc ion binding"/>
    <property type="evidence" value="ECO:0007669"/>
    <property type="project" value="UniProtKB-KW"/>
</dbReference>
<evidence type="ECO:0000256" key="7">
    <source>
        <dbReference type="ARBA" id="ARBA00023242"/>
    </source>
</evidence>
<dbReference type="InterPro" id="IPR013087">
    <property type="entry name" value="Znf_C2H2_type"/>
</dbReference>
<evidence type="ECO:0000256" key="9">
    <source>
        <dbReference type="SAM" id="MobiDB-lite"/>
    </source>
</evidence>
<keyword evidence="6" id="KW-0804">Transcription</keyword>
<dbReference type="InterPro" id="IPR051061">
    <property type="entry name" value="Zinc_finger_trans_reg"/>
</dbReference>
<dbReference type="OrthoDB" id="3564196at2759"/>
<dbReference type="GO" id="GO:0005634">
    <property type="term" value="C:nucleus"/>
    <property type="evidence" value="ECO:0007669"/>
    <property type="project" value="UniProtKB-SubCell"/>
</dbReference>
<keyword evidence="4" id="KW-0862">Zinc</keyword>
<keyword evidence="2" id="KW-0479">Metal-binding</keyword>
<dbReference type="FunFam" id="3.30.160.60:FF:000086">
    <property type="entry name" value="transcription factor E4F1 isoform X1"/>
    <property type="match status" value="1"/>
</dbReference>
<dbReference type="EMBL" id="KZ613487">
    <property type="protein sequence ID" value="PMD19859.1"/>
    <property type="molecule type" value="Genomic_DNA"/>
</dbReference>